<dbReference type="InterPro" id="IPR012947">
    <property type="entry name" value="tRNA_SAD"/>
</dbReference>
<dbReference type="InterPro" id="IPR002318">
    <property type="entry name" value="Ala-tRNA-lgiase_IIc"/>
</dbReference>
<dbReference type="SUPFAM" id="SSF55186">
    <property type="entry name" value="ThrRS/AlaRS common domain"/>
    <property type="match status" value="1"/>
</dbReference>
<dbReference type="InterPro" id="IPR018165">
    <property type="entry name" value="Ala-tRNA-synth_IIc_core"/>
</dbReference>
<dbReference type="InterPro" id="IPR050058">
    <property type="entry name" value="Ala-tRNA_ligase"/>
</dbReference>
<evidence type="ECO:0000256" key="4">
    <source>
        <dbReference type="ARBA" id="ARBA00022598"/>
    </source>
</evidence>
<dbReference type="PANTHER" id="PTHR11777:SF9">
    <property type="entry name" value="ALANINE--TRNA LIGASE, CYTOPLASMIC"/>
    <property type="match status" value="1"/>
</dbReference>
<evidence type="ECO:0000256" key="8">
    <source>
        <dbReference type="ARBA" id="ARBA00022833"/>
    </source>
</evidence>
<evidence type="ECO:0000256" key="2">
    <source>
        <dbReference type="ARBA" id="ARBA00022528"/>
    </source>
</evidence>
<evidence type="ECO:0000313" key="18">
    <source>
        <dbReference type="EMBL" id="ONH92413.1"/>
    </source>
</evidence>
<gene>
    <name evidence="18" type="ORF">PRUPE_8G174300</name>
</gene>
<keyword evidence="7 15" id="KW-0547">Nucleotide-binding</keyword>
<dbReference type="FunFam" id="2.40.30.130:FF:000007">
    <property type="entry name" value="Probable alanine--tRNA ligase, chloroplastic"/>
    <property type="match status" value="1"/>
</dbReference>
<proteinExistence type="inferred from homology"/>
<dbReference type="FunFam" id="3.30.980.10:FF:000004">
    <property type="entry name" value="Alanine--tRNA ligase, cytoplasmic"/>
    <property type="match status" value="1"/>
</dbReference>
<evidence type="ECO:0000256" key="12">
    <source>
        <dbReference type="ARBA" id="ARBA00022946"/>
    </source>
</evidence>
<dbReference type="InterPro" id="IPR018164">
    <property type="entry name" value="Ala-tRNA-synth_IIc_N"/>
</dbReference>
<dbReference type="GO" id="GO:0005829">
    <property type="term" value="C:cytosol"/>
    <property type="evidence" value="ECO:0000318"/>
    <property type="project" value="GO_Central"/>
</dbReference>
<evidence type="ECO:0000256" key="15">
    <source>
        <dbReference type="HAMAP-Rule" id="MF_03134"/>
    </source>
</evidence>
<dbReference type="GO" id="GO:0004813">
    <property type="term" value="F:alanine-tRNA ligase activity"/>
    <property type="evidence" value="ECO:0000318"/>
    <property type="project" value="GO_Central"/>
</dbReference>
<keyword evidence="3 15" id="KW-0820">tRNA-binding</keyword>
<dbReference type="AlphaFoldDB" id="A0A251MZD2"/>
<evidence type="ECO:0000256" key="10">
    <source>
        <dbReference type="ARBA" id="ARBA00022884"/>
    </source>
</evidence>
<dbReference type="Gramene" id="ONH92413">
    <property type="protein sequence ID" value="ONH92413"/>
    <property type="gene ID" value="PRUPE_8G174300"/>
</dbReference>
<comment type="domain">
    <text evidence="15">Consists of three domains; the N-terminal catalytic domain, the editing domain and the C-terminal C-Ala domain. The editing domain removes incorrectly charged amino acids, while the C-Ala domain, along with tRNA(Ala), serves as a bridge to cooperatively bring together the editing and aminoacylation centers thus stimulating deacylation of misacylated tRNAs.</text>
</comment>
<keyword evidence="12" id="KW-0809">Transit peptide</keyword>
<dbReference type="SMART" id="SM00863">
    <property type="entry name" value="tRNA_SAD"/>
    <property type="match status" value="1"/>
</dbReference>
<accession>A0A251MZD2</accession>
<dbReference type="InterPro" id="IPR018163">
    <property type="entry name" value="Thr/Ala-tRNA-synth_IIc_edit"/>
</dbReference>
<dbReference type="InterPro" id="IPR018162">
    <property type="entry name" value="Ala-tRNA-ligase_IIc_anticod-bd"/>
</dbReference>
<keyword evidence="4 15" id="KW-0436">Ligase</keyword>
<dbReference type="HAMAP" id="MF_00036_B">
    <property type="entry name" value="Ala_tRNA_synth_B"/>
    <property type="match status" value="1"/>
</dbReference>
<dbReference type="Pfam" id="PF01411">
    <property type="entry name" value="tRNA-synt_2c"/>
    <property type="match status" value="1"/>
</dbReference>
<evidence type="ECO:0000256" key="16">
    <source>
        <dbReference type="SAM" id="Coils"/>
    </source>
</evidence>
<dbReference type="FunFam" id="3.30.54.20:FF:000001">
    <property type="entry name" value="Alanine--tRNA ligase"/>
    <property type="match status" value="1"/>
</dbReference>
<dbReference type="GO" id="GO:0002161">
    <property type="term" value="F:aminoacyl-tRNA deacylase activity"/>
    <property type="evidence" value="ECO:0000318"/>
    <property type="project" value="GO_Central"/>
</dbReference>
<dbReference type="Proteomes" id="UP000006882">
    <property type="component" value="Chromosome G8"/>
</dbReference>
<comment type="subcellular location">
    <subcellularLocation>
        <location evidence="15">Plastid</location>
        <location evidence="15">Chloroplast</location>
    </subcellularLocation>
    <subcellularLocation>
        <location evidence="15">Mitochondrion</location>
    </subcellularLocation>
</comment>
<dbReference type="EMBL" id="CM007658">
    <property type="protein sequence ID" value="ONH92413.1"/>
    <property type="molecule type" value="Genomic_DNA"/>
</dbReference>
<protein>
    <recommendedName>
        <fullName evidence="15">Probable alanine--tRNA ligase, chloroplastic</fullName>
        <ecNumber evidence="15">6.1.1.7</ecNumber>
    </recommendedName>
    <alternativeName>
        <fullName evidence="15">Alanyl-tRNA synthetase</fullName>
        <shortName evidence="15">AlaRS</shortName>
    </alternativeName>
</protein>
<dbReference type="GO" id="GO:0006419">
    <property type="term" value="P:alanyl-tRNA aminoacylation"/>
    <property type="evidence" value="ECO:0000318"/>
    <property type="project" value="GO_Central"/>
</dbReference>
<dbReference type="Gene3D" id="3.30.980.10">
    <property type="entry name" value="Threonyl-trna Synthetase, Chain A, domain 2"/>
    <property type="match status" value="1"/>
</dbReference>
<evidence type="ECO:0000256" key="1">
    <source>
        <dbReference type="ARBA" id="ARBA00008429"/>
    </source>
</evidence>
<reference evidence="18 19" key="1">
    <citation type="journal article" date="2013" name="Nat. Genet.">
        <title>The high-quality draft genome of peach (Prunus persica) identifies unique patterns of genetic diversity, domestication and genome evolution.</title>
        <authorList>
            <consortium name="International Peach Genome Initiative"/>
            <person name="Verde I."/>
            <person name="Abbott A.G."/>
            <person name="Scalabrin S."/>
            <person name="Jung S."/>
            <person name="Shu S."/>
            <person name="Marroni F."/>
            <person name="Zhebentyayeva T."/>
            <person name="Dettori M.T."/>
            <person name="Grimwood J."/>
            <person name="Cattonaro F."/>
            <person name="Zuccolo A."/>
            <person name="Rossini L."/>
            <person name="Jenkins J."/>
            <person name="Vendramin E."/>
            <person name="Meisel L.A."/>
            <person name="Decroocq V."/>
            <person name="Sosinski B."/>
            <person name="Prochnik S."/>
            <person name="Mitros T."/>
            <person name="Policriti A."/>
            <person name="Cipriani G."/>
            <person name="Dondini L."/>
            <person name="Ficklin S."/>
            <person name="Goodstein D.M."/>
            <person name="Xuan P."/>
            <person name="Del Fabbro C."/>
            <person name="Aramini V."/>
            <person name="Copetti D."/>
            <person name="Gonzalez S."/>
            <person name="Horner D.S."/>
            <person name="Falchi R."/>
            <person name="Lucas S."/>
            <person name="Mica E."/>
            <person name="Maldonado J."/>
            <person name="Lazzari B."/>
            <person name="Bielenberg D."/>
            <person name="Pirona R."/>
            <person name="Miculan M."/>
            <person name="Barakat A."/>
            <person name="Testolin R."/>
            <person name="Stella A."/>
            <person name="Tartarini S."/>
            <person name="Tonutti P."/>
            <person name="Arus P."/>
            <person name="Orellana A."/>
            <person name="Wells C."/>
            <person name="Main D."/>
            <person name="Vizzotto G."/>
            <person name="Silva H."/>
            <person name="Salamini F."/>
            <person name="Schmutz J."/>
            <person name="Morgante M."/>
            <person name="Rokhsar D.S."/>
        </authorList>
    </citation>
    <scope>NUCLEOTIDE SEQUENCE [LARGE SCALE GENOMIC DNA]</scope>
    <source>
        <strain evidence="19">cv. Nemared</strain>
    </source>
</reference>
<keyword evidence="6 15" id="KW-0479">Metal-binding</keyword>
<evidence type="ECO:0000256" key="3">
    <source>
        <dbReference type="ARBA" id="ARBA00022555"/>
    </source>
</evidence>
<dbReference type="CDD" id="cd00673">
    <property type="entry name" value="AlaRS_core"/>
    <property type="match status" value="1"/>
</dbReference>
<dbReference type="Gene3D" id="6.10.250.550">
    <property type="match status" value="1"/>
</dbReference>
<evidence type="ECO:0000256" key="13">
    <source>
        <dbReference type="ARBA" id="ARBA00023128"/>
    </source>
</evidence>
<comment type="cofactor">
    <cofactor evidence="15">
        <name>Zn(2+)</name>
        <dbReference type="ChEBI" id="CHEBI:29105"/>
    </cofactor>
    <text evidence="15">Binds 1 zinc ion per subunit.</text>
</comment>
<dbReference type="SUPFAM" id="SSF55681">
    <property type="entry name" value="Class II aaRS and biotin synthetases"/>
    <property type="match status" value="1"/>
</dbReference>
<dbReference type="GO" id="GO:0009507">
    <property type="term" value="C:chloroplast"/>
    <property type="evidence" value="ECO:0007669"/>
    <property type="project" value="UniProtKB-SubCell"/>
</dbReference>
<keyword evidence="9 15" id="KW-0067">ATP-binding</keyword>
<dbReference type="SMR" id="A0A251MZD2"/>
<dbReference type="GO" id="GO:0005739">
    <property type="term" value="C:mitochondrion"/>
    <property type="evidence" value="ECO:0007669"/>
    <property type="project" value="UniProtKB-SubCell"/>
</dbReference>
<comment type="subunit">
    <text evidence="15">Monomer.</text>
</comment>
<keyword evidence="19" id="KW-1185">Reference proteome</keyword>
<dbReference type="Pfam" id="PF07973">
    <property type="entry name" value="tRNA_SAD"/>
    <property type="match status" value="1"/>
</dbReference>
<dbReference type="GO" id="GO:0005524">
    <property type="term" value="F:ATP binding"/>
    <property type="evidence" value="ECO:0007669"/>
    <property type="project" value="UniProtKB-UniRule"/>
</dbReference>
<dbReference type="eggNOG" id="KOG0188">
    <property type="taxonomic scope" value="Eukaryota"/>
</dbReference>
<evidence type="ECO:0000313" key="19">
    <source>
        <dbReference type="Proteomes" id="UP000006882"/>
    </source>
</evidence>
<sequence>MESLKLPQSLFSSHGGKAIVPLPTSSLLPKSTFLIYPNRKLALSTDFVTTATVALLPANMFPCRHSVVKQIRSMQFTTRSTSASVQSTADELMEGKSKDLPVSGDSIRRRFIDFYASRGHKVLPSASLVPDDPTVLLTIAGMLQFKPIFLGQVPRQVPRATTAQRCIRTNDVENVGRTSRHHTFFEMLGNFSFGDYFKKEAIRWAWELSTVEFGLPADRLWISVFEDDNEAFEIWHDEMGVPVERIKKMGEDDNFWTSGVTGPCGPCSEIYYDFHPERGYSDTDLNDDTRFIEFYNLVFMEFNKKDDGSLEPLKQKNIDTGLGLERMARILQKVSNNYETDLIYPIMEKTSELAKVPYGLADDHSKLNLKIIGDHLRAIVYLISDGVVPSNIGRGYVVRRLIRRAVRTGRMLGIKGDGQGNLEGAFLPVIAGKVIELSTHINPDVKDRTPRILEELKREELKFVQTLERGEKYLDQMLVEALLSAKASGTVPRLSGKDAFLLYDTYGFPVEITAEVAEERGVSIDMTGFDIEMENQRHQSQAAHSAVKLAMGNSAELTKDVPDTKFLGYETLSATAIVESLILNGNPVLQVSEGSEVEVLLNRTPFYAESGGQIGDHGFLYVPQGENQHKSVMEIIDVQKSMGNIFVHKGTIREGVLEVGREVEAAVDAKLRQRAKVHHTATHLLQSALKKVIGQETSQAGSLVAFERLRFDFNFHRPLIDDELAEIERLVNKWVGDATPLQTKVMPLADAKGAGAIAMFGEKYSEEVRVVEVPGVSMELCGGTHVSNTSEIRGFKIISEQGIASGIRRIEAVAGDAFIEYVNARDYHMKQLCSTLKVKAEEVTTRVENLLEELRITRNEASTLREKAAVYKASIMATKAISVGTSEKFRVLVESMEDTDADSLKKATEYLIETLEDPAAVILGSCPGADKVSLVAAFTPGVVQLGIQAGKFIGPIAKLCGGGGGGRPNFAQAGGRKPENLSNALEKARSEIISVLSEKAK</sequence>
<keyword evidence="13 15" id="KW-0496">Mitochondrion</keyword>
<dbReference type="InterPro" id="IPR045864">
    <property type="entry name" value="aa-tRNA-synth_II/BPL/LPL"/>
</dbReference>
<keyword evidence="16" id="KW-0175">Coiled coil</keyword>
<dbReference type="PRINTS" id="PR00980">
    <property type="entry name" value="TRNASYNTHALA"/>
</dbReference>
<keyword evidence="10 15" id="KW-0694">RNA-binding</keyword>
<dbReference type="GO" id="GO:0008270">
    <property type="term" value="F:zinc ion binding"/>
    <property type="evidence" value="ECO:0007669"/>
    <property type="project" value="UniProtKB-UniRule"/>
</dbReference>
<evidence type="ECO:0000256" key="9">
    <source>
        <dbReference type="ARBA" id="ARBA00022840"/>
    </source>
</evidence>
<dbReference type="EC" id="6.1.1.7" evidence="15"/>
<evidence type="ECO:0000256" key="7">
    <source>
        <dbReference type="ARBA" id="ARBA00022741"/>
    </source>
</evidence>
<dbReference type="Gene3D" id="2.40.30.130">
    <property type="match status" value="1"/>
</dbReference>
<evidence type="ECO:0000256" key="14">
    <source>
        <dbReference type="ARBA" id="ARBA00023146"/>
    </source>
</evidence>
<dbReference type="FunFam" id="3.10.310.40:FF:000001">
    <property type="entry name" value="Alanine--tRNA ligase"/>
    <property type="match status" value="1"/>
</dbReference>
<keyword evidence="11 15" id="KW-0648">Protein biosynthesis</keyword>
<dbReference type="Gene3D" id="3.10.310.40">
    <property type="match status" value="1"/>
</dbReference>
<keyword evidence="14 15" id="KW-0030">Aminoacyl-tRNA synthetase</keyword>
<dbReference type="Gene3D" id="3.30.930.10">
    <property type="entry name" value="Bira Bifunctional Protein, Domain 2"/>
    <property type="match status" value="1"/>
</dbReference>
<dbReference type="FunFam" id="3.30.930.10:FF:000004">
    <property type="entry name" value="Alanine--tRNA ligase"/>
    <property type="match status" value="1"/>
</dbReference>
<evidence type="ECO:0000256" key="11">
    <source>
        <dbReference type="ARBA" id="ARBA00022917"/>
    </source>
</evidence>
<feature type="binding site" evidence="15">
    <location>
        <position position="785"/>
    </location>
    <ligand>
        <name>Zn(2+)</name>
        <dbReference type="ChEBI" id="CHEBI:29105"/>
    </ligand>
</feature>
<dbReference type="Gene3D" id="3.30.54.20">
    <property type="match status" value="1"/>
</dbReference>
<feature type="coiled-coil region" evidence="16">
    <location>
        <begin position="833"/>
        <end position="867"/>
    </location>
</feature>
<dbReference type="HAMAP" id="MF_03134">
    <property type="entry name" value="Ala_tRNA_synth_plantC"/>
    <property type="match status" value="1"/>
</dbReference>
<dbReference type="InterPro" id="IPR027522">
    <property type="entry name" value="Ala_tRNA_synth_plant"/>
</dbReference>
<feature type="binding site" evidence="15">
    <location>
        <position position="781"/>
    </location>
    <ligand>
        <name>Zn(2+)</name>
        <dbReference type="ChEBI" id="CHEBI:29105"/>
    </ligand>
</feature>
<dbReference type="PROSITE" id="PS50860">
    <property type="entry name" value="AA_TRNA_LIGASE_II_ALA"/>
    <property type="match status" value="1"/>
</dbReference>
<dbReference type="InterPro" id="IPR003156">
    <property type="entry name" value="DHHA1_dom"/>
</dbReference>
<dbReference type="SUPFAM" id="SSF101353">
    <property type="entry name" value="Putative anticodon-binding domain of alanyl-tRNA synthetase (AlaRS)"/>
    <property type="match status" value="1"/>
</dbReference>
<feature type="binding site" evidence="15">
    <location>
        <position position="683"/>
    </location>
    <ligand>
        <name>Zn(2+)</name>
        <dbReference type="ChEBI" id="CHEBI:29105"/>
    </ligand>
</feature>
<dbReference type="GO" id="GO:0000049">
    <property type="term" value="F:tRNA binding"/>
    <property type="evidence" value="ECO:0007669"/>
    <property type="project" value="UniProtKB-KW"/>
</dbReference>
<organism evidence="18 19">
    <name type="scientific">Prunus persica</name>
    <name type="common">Peach</name>
    <name type="synonym">Amygdalus persica</name>
    <dbReference type="NCBI Taxonomy" id="3760"/>
    <lineage>
        <taxon>Eukaryota</taxon>
        <taxon>Viridiplantae</taxon>
        <taxon>Streptophyta</taxon>
        <taxon>Embryophyta</taxon>
        <taxon>Tracheophyta</taxon>
        <taxon>Spermatophyta</taxon>
        <taxon>Magnoliopsida</taxon>
        <taxon>eudicotyledons</taxon>
        <taxon>Gunneridae</taxon>
        <taxon>Pentapetalae</taxon>
        <taxon>rosids</taxon>
        <taxon>fabids</taxon>
        <taxon>Rosales</taxon>
        <taxon>Rosaceae</taxon>
        <taxon>Amygdaloideae</taxon>
        <taxon>Amygdaleae</taxon>
        <taxon>Prunus</taxon>
    </lineage>
</organism>
<feature type="domain" description="Alanyl-transfer RNA synthetases family profile" evidence="17">
    <location>
        <begin position="102"/>
        <end position="824"/>
    </location>
</feature>
<comment type="similarity">
    <text evidence="1">Belongs to the class-II aminoacyl-tRNA synthetase family. Alax-L subfamily.</text>
</comment>
<keyword evidence="8 15" id="KW-0862">Zinc</keyword>
<dbReference type="PANTHER" id="PTHR11777">
    <property type="entry name" value="ALANYL-TRNA SYNTHETASE"/>
    <property type="match status" value="1"/>
</dbReference>
<dbReference type="InterPro" id="IPR009000">
    <property type="entry name" value="Transl_B-barrel_sf"/>
</dbReference>
<dbReference type="SUPFAM" id="SSF50447">
    <property type="entry name" value="Translation proteins"/>
    <property type="match status" value="1"/>
</dbReference>
<dbReference type="Pfam" id="PF02272">
    <property type="entry name" value="DHHA1"/>
    <property type="match status" value="1"/>
</dbReference>
<dbReference type="NCBIfam" id="TIGR00344">
    <property type="entry name" value="alaS"/>
    <property type="match status" value="1"/>
</dbReference>
<comment type="function">
    <text evidence="15">Catalyzes the attachment of alanine to tRNA(Ala) in a two-step reaction: alanine is first activated by ATP to form Ala-AMP and then transferred to the acceptor end of tRNA(Ala). Also edits incorrectly charged tRNA(Ala) via its editing domain.</text>
</comment>
<comment type="catalytic activity">
    <reaction evidence="15">
        <text>tRNA(Ala) + L-alanine + ATP = L-alanyl-tRNA(Ala) + AMP + diphosphate</text>
        <dbReference type="Rhea" id="RHEA:12540"/>
        <dbReference type="Rhea" id="RHEA-COMP:9657"/>
        <dbReference type="Rhea" id="RHEA-COMP:9923"/>
        <dbReference type="ChEBI" id="CHEBI:30616"/>
        <dbReference type="ChEBI" id="CHEBI:33019"/>
        <dbReference type="ChEBI" id="CHEBI:57972"/>
        <dbReference type="ChEBI" id="CHEBI:78442"/>
        <dbReference type="ChEBI" id="CHEBI:78497"/>
        <dbReference type="ChEBI" id="CHEBI:456215"/>
        <dbReference type="EC" id="6.1.1.7"/>
    </reaction>
</comment>
<dbReference type="InterPro" id="IPR023033">
    <property type="entry name" value="Ala_tRNA_ligase_euk/bac"/>
</dbReference>
<evidence type="ECO:0000259" key="17">
    <source>
        <dbReference type="PROSITE" id="PS50860"/>
    </source>
</evidence>
<name>A0A251MZD2_PRUPE</name>
<dbReference type="OrthoDB" id="2423964at2759"/>
<feature type="binding site" evidence="15">
    <location>
        <position position="679"/>
    </location>
    <ligand>
        <name>Zn(2+)</name>
        <dbReference type="ChEBI" id="CHEBI:29105"/>
    </ligand>
</feature>
<keyword evidence="5 15" id="KW-0934">Plastid</keyword>
<evidence type="ECO:0000256" key="6">
    <source>
        <dbReference type="ARBA" id="ARBA00022723"/>
    </source>
</evidence>
<evidence type="ECO:0000256" key="5">
    <source>
        <dbReference type="ARBA" id="ARBA00022640"/>
    </source>
</evidence>
<dbReference type="STRING" id="3760.A0A251MZD2"/>
<keyword evidence="2 15" id="KW-0150">Chloroplast</keyword>